<gene>
    <name evidence="3" type="ORF">HPB51_028531</name>
</gene>
<feature type="compositionally biased region" description="Low complexity" evidence="1">
    <location>
        <begin position="1"/>
        <end position="32"/>
    </location>
</feature>
<organism evidence="3 4">
    <name type="scientific">Rhipicephalus microplus</name>
    <name type="common">Cattle tick</name>
    <name type="synonym">Boophilus microplus</name>
    <dbReference type="NCBI Taxonomy" id="6941"/>
    <lineage>
        <taxon>Eukaryota</taxon>
        <taxon>Metazoa</taxon>
        <taxon>Ecdysozoa</taxon>
        <taxon>Arthropoda</taxon>
        <taxon>Chelicerata</taxon>
        <taxon>Arachnida</taxon>
        <taxon>Acari</taxon>
        <taxon>Parasitiformes</taxon>
        <taxon>Ixodida</taxon>
        <taxon>Ixodoidea</taxon>
        <taxon>Ixodidae</taxon>
        <taxon>Rhipicephalinae</taxon>
        <taxon>Rhipicephalus</taxon>
        <taxon>Boophilus</taxon>
    </lineage>
</organism>
<keyword evidence="2" id="KW-0472">Membrane</keyword>
<reference evidence="3" key="2">
    <citation type="submission" date="2021-09" db="EMBL/GenBank/DDBJ databases">
        <authorList>
            <person name="Jia N."/>
            <person name="Wang J."/>
            <person name="Shi W."/>
            <person name="Du L."/>
            <person name="Sun Y."/>
            <person name="Zhan W."/>
            <person name="Jiang J."/>
            <person name="Wang Q."/>
            <person name="Zhang B."/>
            <person name="Ji P."/>
            <person name="Sakyi L.B."/>
            <person name="Cui X."/>
            <person name="Yuan T."/>
            <person name="Jiang B."/>
            <person name="Yang W."/>
            <person name="Lam T.T.-Y."/>
            <person name="Chang Q."/>
            <person name="Ding S."/>
            <person name="Wang X."/>
            <person name="Zhu J."/>
            <person name="Ruan X."/>
            <person name="Zhao L."/>
            <person name="Wei J."/>
            <person name="Que T."/>
            <person name="Du C."/>
            <person name="Cheng J."/>
            <person name="Dai P."/>
            <person name="Han X."/>
            <person name="Huang E."/>
            <person name="Gao Y."/>
            <person name="Liu J."/>
            <person name="Shao H."/>
            <person name="Ye R."/>
            <person name="Li L."/>
            <person name="Wei W."/>
            <person name="Wang X."/>
            <person name="Wang C."/>
            <person name="Huo Q."/>
            <person name="Li W."/>
            <person name="Guo W."/>
            <person name="Chen H."/>
            <person name="Chen S."/>
            <person name="Zhou L."/>
            <person name="Zhou L."/>
            <person name="Ni X."/>
            <person name="Tian J."/>
            <person name="Zhou Y."/>
            <person name="Sheng Y."/>
            <person name="Liu T."/>
            <person name="Pan Y."/>
            <person name="Xia L."/>
            <person name="Li J."/>
            <person name="Zhao F."/>
            <person name="Cao W."/>
        </authorList>
    </citation>
    <scope>NUCLEOTIDE SEQUENCE</scope>
    <source>
        <strain evidence="3">Rmic-2018</strain>
        <tissue evidence="3">Larvae</tissue>
    </source>
</reference>
<comment type="caution">
    <text evidence="3">The sequence shown here is derived from an EMBL/GenBank/DDBJ whole genome shotgun (WGS) entry which is preliminary data.</text>
</comment>
<keyword evidence="2" id="KW-1133">Transmembrane helix</keyword>
<dbReference type="AlphaFoldDB" id="A0A9J6CX45"/>
<sequence>MGSGENSGSKSSGLASSASPSGSSSPTATAGTEQAYGPLPRRKVAMGIFCLVAASAIAITLLVQRSLPLGDEGHVGTGTDPPLRLEKGSDTSPDSAGFAMHFARRRRLTTETRKTTRKQPPFIIVPLMHFNFRISFVVKSLKRRLGDGPSFIFVVYHHFTMPIRTFLPRKGT</sequence>
<keyword evidence="4" id="KW-1185">Reference proteome</keyword>
<accession>A0A9J6CX45</accession>
<protein>
    <submittedName>
        <fullName evidence="3">Uncharacterized protein</fullName>
    </submittedName>
</protein>
<reference evidence="3" key="1">
    <citation type="journal article" date="2020" name="Cell">
        <title>Large-Scale Comparative Analyses of Tick Genomes Elucidate Their Genetic Diversity and Vector Capacities.</title>
        <authorList>
            <consortium name="Tick Genome and Microbiome Consortium (TIGMIC)"/>
            <person name="Jia N."/>
            <person name="Wang J."/>
            <person name="Shi W."/>
            <person name="Du L."/>
            <person name="Sun Y."/>
            <person name="Zhan W."/>
            <person name="Jiang J.F."/>
            <person name="Wang Q."/>
            <person name="Zhang B."/>
            <person name="Ji P."/>
            <person name="Bell-Sakyi L."/>
            <person name="Cui X.M."/>
            <person name="Yuan T.T."/>
            <person name="Jiang B.G."/>
            <person name="Yang W.F."/>
            <person name="Lam T.T."/>
            <person name="Chang Q.C."/>
            <person name="Ding S.J."/>
            <person name="Wang X.J."/>
            <person name="Zhu J.G."/>
            <person name="Ruan X.D."/>
            <person name="Zhao L."/>
            <person name="Wei J.T."/>
            <person name="Ye R.Z."/>
            <person name="Que T.C."/>
            <person name="Du C.H."/>
            <person name="Zhou Y.H."/>
            <person name="Cheng J.X."/>
            <person name="Dai P.F."/>
            <person name="Guo W.B."/>
            <person name="Han X.H."/>
            <person name="Huang E.J."/>
            <person name="Li L.F."/>
            <person name="Wei W."/>
            <person name="Gao Y.C."/>
            <person name="Liu J.Z."/>
            <person name="Shao H.Z."/>
            <person name="Wang X."/>
            <person name="Wang C.C."/>
            <person name="Yang T.C."/>
            <person name="Huo Q.B."/>
            <person name="Li W."/>
            <person name="Chen H.Y."/>
            <person name="Chen S.E."/>
            <person name="Zhou L.G."/>
            <person name="Ni X.B."/>
            <person name="Tian J.H."/>
            <person name="Sheng Y."/>
            <person name="Liu T."/>
            <person name="Pan Y.S."/>
            <person name="Xia L.Y."/>
            <person name="Li J."/>
            <person name="Zhao F."/>
            <person name="Cao W.C."/>
        </authorList>
    </citation>
    <scope>NUCLEOTIDE SEQUENCE</scope>
    <source>
        <strain evidence="3">Rmic-2018</strain>
    </source>
</reference>
<evidence type="ECO:0000256" key="1">
    <source>
        <dbReference type="SAM" id="MobiDB-lite"/>
    </source>
</evidence>
<dbReference type="EMBL" id="JABSTU010005311">
    <property type="protein sequence ID" value="KAH7944751.1"/>
    <property type="molecule type" value="Genomic_DNA"/>
</dbReference>
<evidence type="ECO:0000313" key="4">
    <source>
        <dbReference type="Proteomes" id="UP000821866"/>
    </source>
</evidence>
<keyword evidence="2" id="KW-0812">Transmembrane</keyword>
<feature type="region of interest" description="Disordered" evidence="1">
    <location>
        <begin position="70"/>
        <end position="104"/>
    </location>
</feature>
<feature type="transmembrane region" description="Helical" evidence="2">
    <location>
        <begin position="44"/>
        <end position="63"/>
    </location>
</feature>
<feature type="region of interest" description="Disordered" evidence="1">
    <location>
        <begin position="1"/>
        <end position="34"/>
    </location>
</feature>
<dbReference type="Proteomes" id="UP000821866">
    <property type="component" value="Unassembled WGS sequence"/>
</dbReference>
<proteinExistence type="predicted"/>
<evidence type="ECO:0000313" key="3">
    <source>
        <dbReference type="EMBL" id="KAH7944751.1"/>
    </source>
</evidence>
<evidence type="ECO:0000256" key="2">
    <source>
        <dbReference type="SAM" id="Phobius"/>
    </source>
</evidence>
<name>A0A9J6CX45_RHIMP</name>